<dbReference type="Gene3D" id="3.40.50.1820">
    <property type="entry name" value="alpha/beta hydrolase"/>
    <property type="match status" value="1"/>
</dbReference>
<dbReference type="EMBL" id="JACEIK010000721">
    <property type="protein sequence ID" value="MCD7461400.1"/>
    <property type="molecule type" value="Genomic_DNA"/>
</dbReference>
<keyword evidence="1" id="KW-0732">Signal</keyword>
<evidence type="ECO:0000313" key="3">
    <source>
        <dbReference type="EMBL" id="MCD7461400.1"/>
    </source>
</evidence>
<organism evidence="3 4">
    <name type="scientific">Datura stramonium</name>
    <name type="common">Jimsonweed</name>
    <name type="synonym">Common thornapple</name>
    <dbReference type="NCBI Taxonomy" id="4076"/>
    <lineage>
        <taxon>Eukaryota</taxon>
        <taxon>Viridiplantae</taxon>
        <taxon>Streptophyta</taxon>
        <taxon>Embryophyta</taxon>
        <taxon>Tracheophyta</taxon>
        <taxon>Spermatophyta</taxon>
        <taxon>Magnoliopsida</taxon>
        <taxon>eudicotyledons</taxon>
        <taxon>Gunneridae</taxon>
        <taxon>Pentapetalae</taxon>
        <taxon>asterids</taxon>
        <taxon>lamiids</taxon>
        <taxon>Solanales</taxon>
        <taxon>Solanaceae</taxon>
        <taxon>Solanoideae</taxon>
        <taxon>Datureae</taxon>
        <taxon>Datura</taxon>
    </lineage>
</organism>
<dbReference type="PANTHER" id="PTHR45763:SF31">
    <property type="entry name" value="SERINE AMINOPEPTIDASE S33 DOMAIN-CONTAINING PROTEIN"/>
    <property type="match status" value="1"/>
</dbReference>
<dbReference type="Proteomes" id="UP000823775">
    <property type="component" value="Unassembled WGS sequence"/>
</dbReference>
<accession>A0ABS8SRE1</accession>
<dbReference type="Pfam" id="PF00561">
    <property type="entry name" value="Abhydrolase_1"/>
    <property type="match status" value="1"/>
</dbReference>
<feature type="signal peptide" evidence="1">
    <location>
        <begin position="1"/>
        <end position="17"/>
    </location>
</feature>
<keyword evidence="4" id="KW-1185">Reference proteome</keyword>
<evidence type="ECO:0000259" key="2">
    <source>
        <dbReference type="Pfam" id="PF00561"/>
    </source>
</evidence>
<protein>
    <recommendedName>
        <fullName evidence="2">AB hydrolase-1 domain-containing protein</fullName>
    </recommendedName>
</protein>
<gene>
    <name evidence="3" type="ORF">HAX54_046045</name>
</gene>
<dbReference type="SUPFAM" id="SSF53474">
    <property type="entry name" value="alpha/beta-Hydrolases"/>
    <property type="match status" value="1"/>
</dbReference>
<feature type="domain" description="AB hydrolase-1" evidence="2">
    <location>
        <begin position="56"/>
        <end position="316"/>
    </location>
</feature>
<dbReference type="InterPro" id="IPR000073">
    <property type="entry name" value="AB_hydrolase_1"/>
</dbReference>
<evidence type="ECO:0000256" key="1">
    <source>
        <dbReference type="SAM" id="SignalP"/>
    </source>
</evidence>
<dbReference type="InterPro" id="IPR029058">
    <property type="entry name" value="AB_hydrolase_fold"/>
</dbReference>
<proteinExistence type="predicted"/>
<name>A0ABS8SRE1_DATST</name>
<reference evidence="3 4" key="1">
    <citation type="journal article" date="2021" name="BMC Genomics">
        <title>Datura genome reveals duplications of psychoactive alkaloid biosynthetic genes and high mutation rate following tissue culture.</title>
        <authorList>
            <person name="Rajewski A."/>
            <person name="Carter-House D."/>
            <person name="Stajich J."/>
            <person name="Litt A."/>
        </authorList>
    </citation>
    <scope>NUCLEOTIDE SEQUENCE [LARGE SCALE GENOMIC DNA]</scope>
    <source>
        <strain evidence="3">AR-01</strain>
    </source>
</reference>
<evidence type="ECO:0000313" key="4">
    <source>
        <dbReference type="Proteomes" id="UP000823775"/>
    </source>
</evidence>
<feature type="chain" id="PRO_5046779914" description="AB hydrolase-1 domain-containing protein" evidence="1">
    <location>
        <begin position="18"/>
        <end position="337"/>
    </location>
</feature>
<sequence length="337" mass="38911">MLLLAFIFQAIILPPSPKKLSNPGGPSRTPKIKLRDGRHLVYKEYGVPQEIAKYKVIFIHSLGGSKYEASLITSEVLLEELGVYLVSFDRPGYGKSDPNPKRDMKSIALDIAELADHKLGLGSKFYLIGYSMGGMLSWACLKFIPERLSGVTMLAPAINYWWPGLPSNLTKEAFVQQLPRDQWALSVAYHAPWLVYWWNTQKWFPRLSIIDGESNWSHQDLDIFSKIDEEQSQEAYVVQQGDYESLHRDIIIWCQNWEFDPTDLKNPFPNKEGFVHLWHGDEDCLVPVALQRYIVKKLPWIKYHELQHSGHIFPYDDSMKDIIWKTFLKGENVENGK</sequence>
<comment type="caution">
    <text evidence="3">The sequence shown here is derived from an EMBL/GenBank/DDBJ whole genome shotgun (WGS) entry which is preliminary data.</text>
</comment>
<dbReference type="PANTHER" id="PTHR45763">
    <property type="entry name" value="HYDROLASE, ALPHA/BETA FOLD FAMILY PROTEIN, EXPRESSED-RELATED"/>
    <property type="match status" value="1"/>
</dbReference>